<reference evidence="2" key="1">
    <citation type="submission" date="2001-10" db="EMBL/GenBank/DDBJ databases">
        <authorList>
            <person name="Stapleton M."/>
            <person name="Brokstein P."/>
            <person name="Hong L."/>
            <person name="Agbayani A."/>
            <person name="Carlson J."/>
            <person name="Champe M."/>
            <person name="Chavez C."/>
            <person name="Dorsett V."/>
            <person name="Farfan D."/>
            <person name="Frise E."/>
            <person name="George R."/>
            <person name="Gonzalez M."/>
            <person name="Guarin H."/>
            <person name="Li P."/>
            <person name="Liao G."/>
            <person name="Miranda A."/>
            <person name="Mungall C.J."/>
            <person name="Nunoo J."/>
            <person name="Pacleb J."/>
            <person name="Paragas V."/>
            <person name="Park S."/>
            <person name="Phouanenavong S."/>
            <person name="Wan K."/>
            <person name="Yu C."/>
            <person name="Lewis S.E."/>
            <person name="Rubin G.M."/>
            <person name="Celniker S."/>
        </authorList>
    </citation>
    <scope>NUCLEOTIDE SEQUENCE</scope>
    <source>
        <strain evidence="2">Berkeley</strain>
    </source>
</reference>
<evidence type="ECO:0000313" key="3">
    <source>
        <dbReference type="FlyBase" id="FBgn0045823"/>
    </source>
</evidence>
<feature type="signal peptide" evidence="1">
    <location>
        <begin position="1"/>
        <end position="19"/>
    </location>
</feature>
<name>Q95T68_DROME</name>
<dbReference type="GO" id="GO:0042127">
    <property type="term" value="P:regulation of cell population proliferation"/>
    <property type="evidence" value="ECO:0000315"/>
    <property type="project" value="FlyBase"/>
</dbReference>
<dbReference type="GO" id="GO:0048149">
    <property type="term" value="P:behavioral response to ethanol"/>
    <property type="evidence" value="ECO:0000315"/>
    <property type="project" value="FlyBase"/>
</dbReference>
<dbReference type="GO" id="GO:0031410">
    <property type="term" value="C:cytoplasmic vesicle"/>
    <property type="evidence" value="ECO:0000314"/>
    <property type="project" value="FlyBase"/>
</dbReference>
<dbReference type="EMBL" id="AY060306">
    <property type="protein sequence ID" value="AAL25345.1"/>
    <property type="molecule type" value="mRNA"/>
</dbReference>
<dbReference type="GO" id="GO:0007616">
    <property type="term" value="P:long-term memory"/>
    <property type="evidence" value="ECO:0000315"/>
    <property type="project" value="FlyBase"/>
</dbReference>
<dbReference type="AGR" id="FB:FBgn0045823"/>
<organism evidence="2">
    <name type="scientific">Drosophila melanogaster</name>
    <name type="common">Fruit fly</name>
    <dbReference type="NCBI Taxonomy" id="7227"/>
    <lineage>
        <taxon>Eukaryota</taxon>
        <taxon>Metazoa</taxon>
        <taxon>Ecdysozoa</taxon>
        <taxon>Arthropoda</taxon>
        <taxon>Hexapoda</taxon>
        <taxon>Insecta</taxon>
        <taxon>Pterygota</taxon>
        <taxon>Neoptera</taxon>
        <taxon>Endopterygota</taxon>
        <taxon>Diptera</taxon>
        <taxon>Brachycera</taxon>
        <taxon>Muscomorpha</taxon>
        <taxon>Ephydroidea</taxon>
        <taxon>Drosophilidae</taxon>
        <taxon>Drosophila</taxon>
        <taxon>Sophophora</taxon>
    </lineage>
</organism>
<gene>
    <name evidence="3" type="primary">vsg</name>
    <name evidence="2 3" type="ORF">CG16707</name>
</gene>
<dbReference type="OrthoDB" id="6160056at2759"/>
<accession>Q95T68</accession>
<protein>
    <submittedName>
        <fullName evidence="2">GH15083p</fullName>
    </submittedName>
</protein>
<sequence length="82" mass="9268">MNRQAKFLILCLFVGLFSANLCEEGESLIKLHRIKIELKTRRTLISQLCTRTHTHTRLHVHAYVCANPSRVCAVRACGCVCA</sequence>
<dbReference type="GO" id="GO:0035324">
    <property type="term" value="C:female germline ring canal"/>
    <property type="evidence" value="ECO:0000314"/>
    <property type="project" value="FlyBase"/>
</dbReference>
<dbReference type="AlphaFoldDB" id="Q95T68"/>
<proteinExistence type="evidence at transcript level"/>
<evidence type="ECO:0000256" key="1">
    <source>
        <dbReference type="SAM" id="SignalP"/>
    </source>
</evidence>
<feature type="chain" id="PRO_5004323885" evidence="1">
    <location>
        <begin position="20"/>
        <end position="82"/>
    </location>
</feature>
<dbReference type="FlyBase" id="FBgn0045823">
    <property type="gene designation" value="vsg"/>
</dbReference>
<evidence type="ECO:0000313" key="2">
    <source>
        <dbReference type="EMBL" id="AAL25345.1"/>
    </source>
</evidence>
<dbReference type="GO" id="GO:0098549">
    <property type="term" value="C:somatic ring canal"/>
    <property type="evidence" value="ECO:0000314"/>
    <property type="project" value="FlyBase"/>
</dbReference>
<keyword evidence="1" id="KW-0732">Signal</keyword>